<dbReference type="GO" id="GO:0004674">
    <property type="term" value="F:protein serine/threonine kinase activity"/>
    <property type="evidence" value="ECO:0007669"/>
    <property type="project" value="UniProtKB-KW"/>
</dbReference>
<keyword evidence="2" id="KW-0547">Nucleotide-binding</keyword>
<dbReference type="SMART" id="SM00220">
    <property type="entry name" value="S_TKc"/>
    <property type="match status" value="1"/>
</dbReference>
<dbReference type="EMBL" id="CP093547">
    <property type="protein sequence ID" value="UNP27732.1"/>
    <property type="molecule type" value="Genomic_DNA"/>
</dbReference>
<keyword evidence="4" id="KW-0067">ATP-binding</keyword>
<dbReference type="Proteomes" id="UP000829194">
    <property type="component" value="Chromosome"/>
</dbReference>
<dbReference type="PROSITE" id="PS00108">
    <property type="entry name" value="PROTEIN_KINASE_ST"/>
    <property type="match status" value="1"/>
</dbReference>
<evidence type="ECO:0000256" key="3">
    <source>
        <dbReference type="ARBA" id="ARBA00022777"/>
    </source>
</evidence>
<evidence type="ECO:0000313" key="7">
    <source>
        <dbReference type="EMBL" id="UNP27732.1"/>
    </source>
</evidence>
<reference evidence="7 8" key="1">
    <citation type="submission" date="2022-03" db="EMBL/GenBank/DDBJ databases">
        <title>Complete genome sequence of Lysobacter capsici VKM B-2533 and Lysobacter gummosus 10.1.1, promising sources of lytic agents.</title>
        <authorList>
            <person name="Tarlachkov S.V."/>
            <person name="Kudryakova I.V."/>
            <person name="Afoshin A.S."/>
            <person name="Leontyevskaya E.A."/>
            <person name="Leontyevskaya N.V."/>
        </authorList>
    </citation>
    <scope>NUCLEOTIDE SEQUENCE [LARGE SCALE GENOMIC DNA]</scope>
    <source>
        <strain evidence="7 8">10.1.1</strain>
    </source>
</reference>
<dbReference type="PROSITE" id="PS50011">
    <property type="entry name" value="PROTEIN_KINASE_DOM"/>
    <property type="match status" value="1"/>
</dbReference>
<dbReference type="PANTHER" id="PTHR43289:SF34">
    <property type="entry name" value="SERINE_THREONINE-PROTEIN KINASE YBDM-RELATED"/>
    <property type="match status" value="1"/>
</dbReference>
<protein>
    <submittedName>
        <fullName evidence="7">Serine/threonine protein kinase</fullName>
    </submittedName>
</protein>
<keyword evidence="5" id="KW-0472">Membrane</keyword>
<dbReference type="PANTHER" id="PTHR43289">
    <property type="entry name" value="MITOGEN-ACTIVATED PROTEIN KINASE KINASE KINASE 20-RELATED"/>
    <property type="match status" value="1"/>
</dbReference>
<evidence type="ECO:0000256" key="2">
    <source>
        <dbReference type="ARBA" id="ARBA00022741"/>
    </source>
</evidence>
<keyword evidence="1" id="KW-0808">Transferase</keyword>
<dbReference type="InterPro" id="IPR000719">
    <property type="entry name" value="Prot_kinase_dom"/>
</dbReference>
<dbReference type="InterPro" id="IPR008271">
    <property type="entry name" value="Ser/Thr_kinase_AS"/>
</dbReference>
<feature type="domain" description="Protein kinase" evidence="6">
    <location>
        <begin position="88"/>
        <end position="373"/>
    </location>
</feature>
<evidence type="ECO:0000259" key="6">
    <source>
        <dbReference type="PROSITE" id="PS50011"/>
    </source>
</evidence>
<sequence>MTQDPKLRALSVFDDYLDLSGAAQARMRADLQQRDPELLAALLSLLAADGEASLLDIAPAELLAQVRSAEPAALETDDPRVGTRLGAWQIDGVIAEGGMGTVYAAHRADGQYEQRAALKCVRATLASPALLQAFVGERNHLARLEHPGIATLLDGGLDADGHPWFAMRYVDGVAVDAWCDRRNASVGERVDLLIQVCEALSYAHAQGIVHRDIKPSNVLVGADGRAHLVDFGISSHFGDAQAPGEHIAITPDYAAPEAREHGVHAPAADQYALGVLTYRLLCAQWPLPLHRLRNLIAVNISQPVPMDRLIDDDGAQALAHQRGARDAAALRRELAGDLSAIALKAVASLPQDRYASVSEFAQDLRRWREHRPLAIRPGSRWSRMRKWRRRNPVAALLGTTLALVVLAALGLSLWQQQRNAREIAATQTVSQLFASTLGAATLSGLGSAPFSSRALLEKTERELGKLPLHDQPGLRARSLATLARSYAVIGDYRSAERLAAQAQQALGSEEDRDNFVAATRIAMLNTQNHYAEAMHRARAEIARLSGDGQAARLSRVIFGSEIAKAQWSSGETLAALDTADKLVVSARELGSDHRELLAQVLILRAGFLIRLYRLRPAESDAREAIALARPINNVLADDALDLLTVISARRVSPLQRSLTQELLQRRRATLGRSHPLTARAEILRALSQYPSADSPREIEQALANIGAAYGREHPDYGWALSASSWAIARDPRDNIRLLREAVGILQRTRGARSEVTLGAQGNLGKDLIEMPDKFRGATDFDEGTALLERNIEAKRAIGVPAPAERTTLIRAMLLYGGQAQLDTAERLLSESAIDSRLYYAPDDAQPAQVAFFRNVLLFRRGQHAQADQGFARLIEAEFAAATGEHERRSRLHAQTLIKALTFRALYATQRCQREQALAYLAQASRVADAISASDAAMARILRDYRNALLSRSPLPASGPDRLVHTQVIEETNRLARSCGAAPRD</sequence>
<name>A0ABY3XAG8_9GAMM</name>
<organism evidence="7 8">
    <name type="scientific">Lysobacter gummosus</name>
    <dbReference type="NCBI Taxonomy" id="262324"/>
    <lineage>
        <taxon>Bacteria</taxon>
        <taxon>Pseudomonadati</taxon>
        <taxon>Pseudomonadota</taxon>
        <taxon>Gammaproteobacteria</taxon>
        <taxon>Lysobacterales</taxon>
        <taxon>Lysobacteraceae</taxon>
        <taxon>Lysobacter</taxon>
    </lineage>
</organism>
<dbReference type="RefSeq" id="WP_057943421.1">
    <property type="nucleotide sequence ID" value="NZ_CP011131.1"/>
</dbReference>
<proteinExistence type="predicted"/>
<keyword evidence="5" id="KW-0812">Transmembrane</keyword>
<evidence type="ECO:0000313" key="8">
    <source>
        <dbReference type="Proteomes" id="UP000829194"/>
    </source>
</evidence>
<dbReference type="InterPro" id="IPR011990">
    <property type="entry name" value="TPR-like_helical_dom_sf"/>
</dbReference>
<accession>A0ABY3XAG8</accession>
<keyword evidence="3 7" id="KW-0418">Kinase</keyword>
<dbReference type="Pfam" id="PF00069">
    <property type="entry name" value="Pkinase"/>
    <property type="match status" value="1"/>
</dbReference>
<evidence type="ECO:0000256" key="5">
    <source>
        <dbReference type="SAM" id="Phobius"/>
    </source>
</evidence>
<dbReference type="CDD" id="cd14014">
    <property type="entry name" value="STKc_PknB_like"/>
    <property type="match status" value="1"/>
</dbReference>
<dbReference type="Gene3D" id="3.30.200.20">
    <property type="entry name" value="Phosphorylase Kinase, domain 1"/>
    <property type="match status" value="1"/>
</dbReference>
<keyword evidence="8" id="KW-1185">Reference proteome</keyword>
<evidence type="ECO:0000256" key="1">
    <source>
        <dbReference type="ARBA" id="ARBA00022679"/>
    </source>
</evidence>
<keyword evidence="5" id="KW-1133">Transmembrane helix</keyword>
<keyword evidence="7" id="KW-0723">Serine/threonine-protein kinase</keyword>
<dbReference type="InterPro" id="IPR011009">
    <property type="entry name" value="Kinase-like_dom_sf"/>
</dbReference>
<feature type="transmembrane region" description="Helical" evidence="5">
    <location>
        <begin position="393"/>
        <end position="414"/>
    </location>
</feature>
<dbReference type="Gene3D" id="1.10.510.10">
    <property type="entry name" value="Transferase(Phosphotransferase) domain 1"/>
    <property type="match status" value="1"/>
</dbReference>
<evidence type="ECO:0000256" key="4">
    <source>
        <dbReference type="ARBA" id="ARBA00022840"/>
    </source>
</evidence>
<gene>
    <name evidence="7" type="ORF">MOV92_14520</name>
</gene>
<dbReference type="Gene3D" id="1.25.40.10">
    <property type="entry name" value="Tetratricopeptide repeat domain"/>
    <property type="match status" value="1"/>
</dbReference>
<dbReference type="SUPFAM" id="SSF56112">
    <property type="entry name" value="Protein kinase-like (PK-like)"/>
    <property type="match status" value="1"/>
</dbReference>